<dbReference type="AlphaFoldDB" id="Q6YFI6"/>
<accession>Q6YFI6</accession>
<evidence type="ECO:0000313" key="1">
    <source>
        <dbReference type="EMBL" id="AAN87290.1"/>
    </source>
</evidence>
<dbReference type="EMBL" id="AY153815">
    <property type="protein sequence ID" value="AAN87290.1"/>
    <property type="molecule type" value="Genomic_DNA"/>
</dbReference>
<feature type="non-terminal residue" evidence="1">
    <location>
        <position position="95"/>
    </location>
</feature>
<sequence>LARSLYDKISSNYNGCCFVAHIRERSKKYGLDKLQEQILNGVFKQNQVLVGGVDEGKRTLKFRLCRTKALIVLDDVDHFDQLEALAGSNDWFGEG</sequence>
<name>Q6YFI6_CICIN</name>
<reference evidence="1" key="1">
    <citation type="submission" date="2002-09" db="EMBL/GenBank/DDBJ databases">
        <title>Comparative Analysis of NBS Domain Sequences of NBS-LRR Disease Resistance Genes from Sunflower, Lettuce, and Chicory.</title>
        <authorList>
            <person name="Plocik A.M."/>
            <person name="Layden J."/>
            <person name="Kesseli R.V."/>
        </authorList>
    </citation>
    <scope>NUCLEOTIDE SEQUENCE</scope>
</reference>
<organism evidence="1">
    <name type="scientific">Cichorium intybus</name>
    <name type="common">Chicory</name>
    <dbReference type="NCBI Taxonomy" id="13427"/>
    <lineage>
        <taxon>Eukaryota</taxon>
        <taxon>Viridiplantae</taxon>
        <taxon>Streptophyta</taxon>
        <taxon>Embryophyta</taxon>
        <taxon>Tracheophyta</taxon>
        <taxon>Spermatophyta</taxon>
        <taxon>Magnoliopsida</taxon>
        <taxon>eudicotyledons</taxon>
        <taxon>Gunneridae</taxon>
        <taxon>Pentapetalae</taxon>
        <taxon>asterids</taxon>
        <taxon>campanulids</taxon>
        <taxon>Asterales</taxon>
        <taxon>Asteraceae</taxon>
        <taxon>Cichorioideae</taxon>
        <taxon>Cichorieae</taxon>
        <taxon>Cichoriinae</taxon>
        <taxon>Cichorium</taxon>
    </lineage>
</organism>
<dbReference type="InterPro" id="IPR044974">
    <property type="entry name" value="Disease_R_plants"/>
</dbReference>
<proteinExistence type="predicted"/>
<protein>
    <submittedName>
        <fullName evidence="1">Resistance protein candidate</fullName>
    </submittedName>
</protein>
<dbReference type="PANTHER" id="PTHR11017">
    <property type="entry name" value="LEUCINE-RICH REPEAT-CONTAINING PROTEIN"/>
    <property type="match status" value="1"/>
</dbReference>
<dbReference type="GO" id="GO:0006952">
    <property type="term" value="P:defense response"/>
    <property type="evidence" value="ECO:0007669"/>
    <property type="project" value="InterPro"/>
</dbReference>
<dbReference type="SUPFAM" id="SSF52540">
    <property type="entry name" value="P-loop containing nucleoside triphosphate hydrolases"/>
    <property type="match status" value="1"/>
</dbReference>
<dbReference type="Gene3D" id="3.40.50.300">
    <property type="entry name" value="P-loop containing nucleotide triphosphate hydrolases"/>
    <property type="match status" value="1"/>
</dbReference>
<dbReference type="InterPro" id="IPR027417">
    <property type="entry name" value="P-loop_NTPase"/>
</dbReference>
<feature type="non-terminal residue" evidence="1">
    <location>
        <position position="1"/>
    </location>
</feature>
<dbReference type="PANTHER" id="PTHR11017:SF271">
    <property type="entry name" value="DISEASE RESISTANCE PROTEIN (TIR-NBS-LRR CLASS) FAMILY"/>
    <property type="match status" value="1"/>
</dbReference>